<dbReference type="InterPro" id="IPR043519">
    <property type="entry name" value="NT_sf"/>
</dbReference>
<comment type="similarity">
    <text evidence="1">Belongs to the Iojap/RsfS family.</text>
</comment>
<dbReference type="AlphaFoldDB" id="A0A068RX61"/>
<dbReference type="OrthoDB" id="21330at2759"/>
<keyword evidence="4" id="KW-1185">Reference proteome</keyword>
<dbReference type="VEuPathDB" id="FungiDB:LCOR_05971.1"/>
<organism evidence="3 4">
    <name type="scientific">Lichtheimia corymbifera JMRC:FSU:9682</name>
    <dbReference type="NCBI Taxonomy" id="1263082"/>
    <lineage>
        <taxon>Eukaryota</taxon>
        <taxon>Fungi</taxon>
        <taxon>Fungi incertae sedis</taxon>
        <taxon>Mucoromycota</taxon>
        <taxon>Mucoromycotina</taxon>
        <taxon>Mucoromycetes</taxon>
        <taxon>Mucorales</taxon>
        <taxon>Lichtheimiaceae</taxon>
        <taxon>Lichtheimia</taxon>
    </lineage>
</organism>
<dbReference type="STRING" id="1263082.A0A068RX61"/>
<sequence>MHTRLVIHRLLAPQRRILLCQSRSRIIRPAIVTGSCRPFSQCLARWENEKPIHPSTTATATQNNNNTTASTLQDDKEDIEQLDPKEYPELYSQEGEEDEVVDTEWFVDHSEEDFVPLWQQRAMGDHLRERQSLEQISKKLIETGDMSPDLLKQLLEENKMENVRVMDVRGRCDFTDYMIVAESSMGDRFLTNAAELLRTTVNQAIRKHHDQGKKKDLPKIRIEGRDDQSGWVLVDLGQCVVHLFTPEVRQHYDLDGLWKEEASSSSNPEQQQ</sequence>
<accession>A0A068RX61</accession>
<dbReference type="GO" id="GO:0090071">
    <property type="term" value="P:negative regulation of ribosome biogenesis"/>
    <property type="evidence" value="ECO:0007669"/>
    <property type="project" value="TreeGrafter"/>
</dbReference>
<dbReference type="HAMAP" id="MF_01477">
    <property type="entry name" value="Iojap_RsfS"/>
    <property type="match status" value="1"/>
</dbReference>
<comment type="caution">
    <text evidence="3">The sequence shown here is derived from an EMBL/GenBank/DDBJ whole genome shotgun (WGS) entry which is preliminary data.</text>
</comment>
<dbReference type="GO" id="GO:0017148">
    <property type="term" value="P:negative regulation of translation"/>
    <property type="evidence" value="ECO:0007669"/>
    <property type="project" value="TreeGrafter"/>
</dbReference>
<evidence type="ECO:0000256" key="1">
    <source>
        <dbReference type="ARBA" id="ARBA00010574"/>
    </source>
</evidence>
<dbReference type="Pfam" id="PF02410">
    <property type="entry name" value="RsfS"/>
    <property type="match status" value="1"/>
</dbReference>
<gene>
    <name evidence="3" type="ORF">LCOR_05971.1</name>
</gene>
<dbReference type="PANTHER" id="PTHR21043:SF0">
    <property type="entry name" value="MITOCHONDRIAL ASSEMBLY OF RIBOSOMAL LARGE SUBUNIT PROTEIN 1"/>
    <property type="match status" value="1"/>
</dbReference>
<dbReference type="GO" id="GO:0043023">
    <property type="term" value="F:ribosomal large subunit binding"/>
    <property type="evidence" value="ECO:0007669"/>
    <property type="project" value="TreeGrafter"/>
</dbReference>
<dbReference type="Proteomes" id="UP000027586">
    <property type="component" value="Unassembled WGS sequence"/>
</dbReference>
<dbReference type="NCBIfam" id="TIGR00090">
    <property type="entry name" value="rsfS_iojap_ybeB"/>
    <property type="match status" value="1"/>
</dbReference>
<evidence type="ECO:0000313" key="4">
    <source>
        <dbReference type="Proteomes" id="UP000027586"/>
    </source>
</evidence>
<evidence type="ECO:0000256" key="2">
    <source>
        <dbReference type="SAM" id="MobiDB-lite"/>
    </source>
</evidence>
<evidence type="ECO:0000313" key="3">
    <source>
        <dbReference type="EMBL" id="CDH54753.1"/>
    </source>
</evidence>
<proteinExistence type="inferred from homology"/>
<feature type="compositionally biased region" description="Low complexity" evidence="2">
    <location>
        <begin position="55"/>
        <end position="71"/>
    </location>
</feature>
<dbReference type="Gene3D" id="3.30.460.10">
    <property type="entry name" value="Beta Polymerase, domain 2"/>
    <property type="match status" value="1"/>
</dbReference>
<feature type="region of interest" description="Disordered" evidence="2">
    <location>
        <begin position="54"/>
        <end position="78"/>
    </location>
</feature>
<name>A0A068RX61_9FUNG</name>
<protein>
    <submittedName>
        <fullName evidence="3">Uncharacterized protein</fullName>
    </submittedName>
</protein>
<reference evidence="3" key="1">
    <citation type="submission" date="2013-08" db="EMBL/GenBank/DDBJ databases">
        <title>Gene expansion shapes genome architecture in the human pathogen Lichtheimia corymbifera: an evolutionary genomics analysis in the ancient terrestrial Mucorales (Mucoromycotina).</title>
        <authorList>
            <person name="Schwartze V.U."/>
            <person name="Winter S."/>
            <person name="Shelest E."/>
            <person name="Marcet-Houben M."/>
            <person name="Horn F."/>
            <person name="Wehner S."/>
            <person name="Hoffmann K."/>
            <person name="Riege K."/>
            <person name="Sammeth M."/>
            <person name="Nowrousian M."/>
            <person name="Valiante V."/>
            <person name="Linde J."/>
            <person name="Jacobsen I.D."/>
            <person name="Marz M."/>
            <person name="Brakhage A.A."/>
            <person name="Gabaldon T."/>
            <person name="Bocker S."/>
            <person name="Voigt K."/>
        </authorList>
    </citation>
    <scope>NUCLEOTIDE SEQUENCE [LARGE SCALE GENOMIC DNA]</scope>
    <source>
        <strain evidence="3">FSU 9682</strain>
    </source>
</reference>
<dbReference type="PANTHER" id="PTHR21043">
    <property type="entry name" value="IOJAP SUPERFAMILY ORTHOLOG"/>
    <property type="match status" value="1"/>
</dbReference>
<dbReference type="SUPFAM" id="SSF81301">
    <property type="entry name" value="Nucleotidyltransferase"/>
    <property type="match status" value="1"/>
</dbReference>
<dbReference type="EMBL" id="CBTN010000025">
    <property type="protein sequence ID" value="CDH54753.1"/>
    <property type="molecule type" value="Genomic_DNA"/>
</dbReference>
<dbReference type="InterPro" id="IPR004394">
    <property type="entry name" value="Iojap/RsfS/C7orf30"/>
</dbReference>